<evidence type="ECO:0000313" key="3">
    <source>
        <dbReference type="EMBL" id="KZM85443.1"/>
    </source>
</evidence>
<dbReference type="Gene3D" id="1.20.1280.50">
    <property type="match status" value="1"/>
</dbReference>
<dbReference type="Gene3D" id="3.80.10.10">
    <property type="entry name" value="Ribonuclease Inhibitor"/>
    <property type="match status" value="1"/>
</dbReference>
<dbReference type="Gramene" id="KZM85443">
    <property type="protein sequence ID" value="KZM85443"/>
    <property type="gene ID" value="DCAR_027135"/>
</dbReference>
<dbReference type="OrthoDB" id="2095648at2759"/>
<dbReference type="EMBL" id="LNRQ01000008">
    <property type="protein sequence ID" value="KZM85443.1"/>
    <property type="molecule type" value="Genomic_DNA"/>
</dbReference>
<dbReference type="PANTHER" id="PTHR38926:SF2">
    <property type="entry name" value="F-BOX_LRR-REPEAT PROTEIN 21-RELATED"/>
    <property type="match status" value="1"/>
</dbReference>
<feature type="region of interest" description="Disordered" evidence="1">
    <location>
        <begin position="1"/>
        <end position="51"/>
    </location>
</feature>
<evidence type="ECO:0000313" key="5">
    <source>
        <dbReference type="Proteomes" id="UP000077755"/>
    </source>
</evidence>
<dbReference type="InterPro" id="IPR032675">
    <property type="entry name" value="LRR_dom_sf"/>
</dbReference>
<name>A0A175YPQ8_DAUCS</name>
<dbReference type="SUPFAM" id="SSF52047">
    <property type="entry name" value="RNI-like"/>
    <property type="match status" value="1"/>
</dbReference>
<reference evidence="4" key="2">
    <citation type="submission" date="2022-03" db="EMBL/GenBank/DDBJ databases">
        <title>Draft title - Genomic analysis of global carrot germplasm unveils the trajectory of domestication and the origin of high carotenoid orange carrot.</title>
        <authorList>
            <person name="Iorizzo M."/>
            <person name="Ellison S."/>
            <person name="Senalik D."/>
            <person name="Macko-Podgorni A."/>
            <person name="Grzebelus D."/>
            <person name="Bostan H."/>
            <person name="Rolling W."/>
            <person name="Curaba J."/>
            <person name="Simon P."/>
        </authorList>
    </citation>
    <scope>NUCLEOTIDE SEQUENCE</scope>
    <source>
        <tissue evidence="4">Leaf</tissue>
    </source>
</reference>
<keyword evidence="5" id="KW-1185">Reference proteome</keyword>
<dbReference type="Pfam" id="PF12937">
    <property type="entry name" value="F-box-like"/>
    <property type="match status" value="1"/>
</dbReference>
<protein>
    <recommendedName>
        <fullName evidence="2">F-box domain-containing protein</fullName>
    </recommendedName>
</protein>
<evidence type="ECO:0000256" key="1">
    <source>
        <dbReference type="SAM" id="MobiDB-lite"/>
    </source>
</evidence>
<dbReference type="Proteomes" id="UP000077755">
    <property type="component" value="Chromosome 8"/>
</dbReference>
<accession>A0A175YPQ8</accession>
<organism evidence="3">
    <name type="scientific">Daucus carota subsp. sativus</name>
    <name type="common">Carrot</name>
    <dbReference type="NCBI Taxonomy" id="79200"/>
    <lineage>
        <taxon>Eukaryota</taxon>
        <taxon>Viridiplantae</taxon>
        <taxon>Streptophyta</taxon>
        <taxon>Embryophyta</taxon>
        <taxon>Tracheophyta</taxon>
        <taxon>Spermatophyta</taxon>
        <taxon>Magnoliopsida</taxon>
        <taxon>eudicotyledons</taxon>
        <taxon>Gunneridae</taxon>
        <taxon>Pentapetalae</taxon>
        <taxon>asterids</taxon>
        <taxon>campanulids</taxon>
        <taxon>Apiales</taxon>
        <taxon>Apiaceae</taxon>
        <taxon>Apioideae</taxon>
        <taxon>Scandiceae</taxon>
        <taxon>Daucinae</taxon>
        <taxon>Daucus</taxon>
        <taxon>Daucus sect. Daucus</taxon>
    </lineage>
</organism>
<dbReference type="InterPro" id="IPR036047">
    <property type="entry name" value="F-box-like_dom_sf"/>
</dbReference>
<dbReference type="KEGG" id="dcr:108199521"/>
<evidence type="ECO:0000313" key="4">
    <source>
        <dbReference type="EMBL" id="WOH12920.1"/>
    </source>
</evidence>
<dbReference type="InterPro" id="IPR001810">
    <property type="entry name" value="F-box_dom"/>
</dbReference>
<dbReference type="EMBL" id="CP093350">
    <property type="protein sequence ID" value="WOH12920.1"/>
    <property type="molecule type" value="Genomic_DNA"/>
</dbReference>
<dbReference type="SUPFAM" id="SSF81383">
    <property type="entry name" value="F-box domain"/>
    <property type="match status" value="1"/>
</dbReference>
<sequence length="357" mass="41814">MDFRRALLKGSNRVPVPSPSLKTNHRQPRNQTRSSKPNLLKDPKAEQNNRDWQDLPPDLMLSILQRLHWYDVVMNAKKVCKYWLTLCKDPALWRIVDIRDDILLKKLWEKKKSVQHNKAKPSDQELEKFYQKMSMLVVDLSRGNLLQLCIQNHGSDYLLQYIYHRSSQLKCLQLENCFVGDYYYCYTRGYNPYISSEGLIQMLKNLPLLEELHLFYTRISGEGIEVAGRCCPNLKSFTWTTRQDNRDIPPEECDEEALAIAENMPGLQHLQLIGNGITITGIMAIINSCHDLEYLDLRQCCCLWEALEDPSVEKKLCQQIKHVRFPEDSLQRRIDVYDGLFYSDYYSDLPSPRSFQV</sequence>
<dbReference type="CDD" id="cd22164">
    <property type="entry name" value="F-box_AtSKIP19-like"/>
    <property type="match status" value="1"/>
</dbReference>
<evidence type="ECO:0000259" key="2">
    <source>
        <dbReference type="PROSITE" id="PS50181"/>
    </source>
</evidence>
<proteinExistence type="predicted"/>
<reference evidence="3" key="1">
    <citation type="journal article" date="2016" name="Nat. Genet.">
        <title>A high-quality carrot genome assembly provides new insights into carotenoid accumulation and asterid genome evolution.</title>
        <authorList>
            <person name="Iorizzo M."/>
            <person name="Ellison S."/>
            <person name="Senalik D."/>
            <person name="Zeng P."/>
            <person name="Satapoomin P."/>
            <person name="Huang J."/>
            <person name="Bowman M."/>
            <person name="Iovene M."/>
            <person name="Sanseverino W."/>
            <person name="Cavagnaro P."/>
            <person name="Yildiz M."/>
            <person name="Macko-Podgorni A."/>
            <person name="Moranska E."/>
            <person name="Grzebelus E."/>
            <person name="Grzebelus D."/>
            <person name="Ashrafi H."/>
            <person name="Zheng Z."/>
            <person name="Cheng S."/>
            <person name="Spooner D."/>
            <person name="Van Deynze A."/>
            <person name="Simon P."/>
        </authorList>
    </citation>
    <scope>NUCLEOTIDE SEQUENCE [LARGE SCALE GENOMIC DNA]</scope>
    <source>
        <tissue evidence="3">Leaf</tissue>
    </source>
</reference>
<dbReference type="PANTHER" id="PTHR38926">
    <property type="entry name" value="F-BOX DOMAIN CONTAINING PROTEIN, EXPRESSED"/>
    <property type="match status" value="1"/>
</dbReference>
<dbReference type="AlphaFoldDB" id="A0A175YPQ8"/>
<dbReference type="PROSITE" id="PS50181">
    <property type="entry name" value="FBOX"/>
    <property type="match status" value="1"/>
</dbReference>
<feature type="compositionally biased region" description="Basic and acidic residues" evidence="1">
    <location>
        <begin position="39"/>
        <end position="51"/>
    </location>
</feature>
<gene>
    <name evidence="3" type="ORF">DCAR_027135</name>
    <name evidence="4" type="ORF">DCAR_0832429</name>
</gene>
<feature type="domain" description="F-box" evidence="2">
    <location>
        <begin position="49"/>
        <end position="96"/>
    </location>
</feature>